<accession>G5IFB2</accession>
<dbReference type="PATRIC" id="fig|742737.3.peg.2215"/>
<comment type="caution">
    <text evidence="2">The sequence shown here is derived from an EMBL/GenBank/DDBJ whole genome shotgun (WGS) entry which is preliminary data.</text>
</comment>
<dbReference type="NCBIfam" id="NF003163">
    <property type="entry name" value="PRK04143.1"/>
    <property type="match status" value="1"/>
</dbReference>
<dbReference type="PANTHER" id="PTHR11106:SF27">
    <property type="entry name" value="MACRO DOMAIN-CONTAINING PROTEIN"/>
    <property type="match status" value="1"/>
</dbReference>
<protein>
    <recommendedName>
        <fullName evidence="1">Macro domain-containing protein</fullName>
    </recommendedName>
</protein>
<dbReference type="AlphaFoldDB" id="G5IFB2"/>
<reference evidence="2 3" key="1">
    <citation type="submission" date="2011-08" db="EMBL/GenBank/DDBJ databases">
        <title>The Genome Sequence of Clostridium hathewayi WAL-18680.</title>
        <authorList>
            <consortium name="The Broad Institute Genome Sequencing Platform"/>
            <person name="Earl A."/>
            <person name="Ward D."/>
            <person name="Feldgarden M."/>
            <person name="Gevers D."/>
            <person name="Finegold S.M."/>
            <person name="Summanen P.H."/>
            <person name="Molitoris D.R."/>
            <person name="Song M."/>
            <person name="Daigneault M."/>
            <person name="Allen-Vercoe E."/>
            <person name="Young S.K."/>
            <person name="Zeng Q."/>
            <person name="Gargeya S."/>
            <person name="Fitzgerald M."/>
            <person name="Haas B."/>
            <person name="Abouelleil A."/>
            <person name="Alvarado L."/>
            <person name="Arachchi H.M."/>
            <person name="Berlin A."/>
            <person name="Brown A."/>
            <person name="Chapman S.B."/>
            <person name="Chen Z."/>
            <person name="Dunbar C."/>
            <person name="Freedman E."/>
            <person name="Gearin G."/>
            <person name="Gellesch M."/>
            <person name="Goldberg J."/>
            <person name="Griggs A."/>
            <person name="Gujja S."/>
            <person name="Heiman D."/>
            <person name="Howarth C."/>
            <person name="Larson L."/>
            <person name="Lui A."/>
            <person name="MacDonald P.J.P."/>
            <person name="Montmayeur A."/>
            <person name="Murphy C."/>
            <person name="Neiman D."/>
            <person name="Pearson M."/>
            <person name="Priest M."/>
            <person name="Roberts A."/>
            <person name="Saif S."/>
            <person name="Shea T."/>
            <person name="Shenoy N."/>
            <person name="Sisk P."/>
            <person name="Stolte C."/>
            <person name="Sykes S."/>
            <person name="Wortman J."/>
            <person name="Nusbaum C."/>
            <person name="Birren B."/>
        </authorList>
    </citation>
    <scope>NUCLEOTIDE SEQUENCE [LARGE SCALE GENOMIC DNA]</scope>
    <source>
        <strain evidence="2 3">WAL-18680</strain>
    </source>
</reference>
<dbReference type="EMBL" id="ADLN01000044">
    <property type="protein sequence ID" value="EHI59858.1"/>
    <property type="molecule type" value="Genomic_DNA"/>
</dbReference>
<name>G5IFB2_9FIRM</name>
<dbReference type="CDD" id="cd02908">
    <property type="entry name" value="Macro_OAADPr_deacetylase"/>
    <property type="match status" value="1"/>
</dbReference>
<dbReference type="HOGENOM" id="CLU_046550_2_1_9"/>
<dbReference type="InterPro" id="IPR043472">
    <property type="entry name" value="Macro_dom-like"/>
</dbReference>
<sequence length="264" mass="30144">MNQEERLEYLIRYLINESTTYKDLHYTPSEAPRILRSLMNLRMPGPVSQEFLDIQDAYLKEESRRRGSVEPDTIPTVRESCHSSHRFADRISIWQGDITRLKVDAIVNAANSQLLGCFVPCHGCIDNAIHSAAGLELREECAKIMESQQTEEPTGQAKITNAYNLPCRHVLHTVGPIIGWSLTDNDCEQLKSCYRSCMDLADEHHLESIAFCCISTGEFHFPNDKAAEIAVQTVETCLETSSIRRIIFNVFKDNDFHIYESLFR</sequence>
<dbReference type="RefSeq" id="WP_006780169.1">
    <property type="nucleotide sequence ID" value="NZ_CP040506.1"/>
</dbReference>
<organism evidence="2 3">
    <name type="scientific">Hungatella hathewayi WAL-18680</name>
    <dbReference type="NCBI Taxonomy" id="742737"/>
    <lineage>
        <taxon>Bacteria</taxon>
        <taxon>Bacillati</taxon>
        <taxon>Bacillota</taxon>
        <taxon>Clostridia</taxon>
        <taxon>Lachnospirales</taxon>
        <taxon>Lachnospiraceae</taxon>
        <taxon>Hungatella</taxon>
    </lineage>
</organism>
<dbReference type="InterPro" id="IPR002589">
    <property type="entry name" value="Macro_dom"/>
</dbReference>
<dbReference type="Proteomes" id="UP000005384">
    <property type="component" value="Unassembled WGS sequence"/>
</dbReference>
<evidence type="ECO:0000313" key="2">
    <source>
        <dbReference type="EMBL" id="EHI59858.1"/>
    </source>
</evidence>
<dbReference type="OrthoDB" id="6194521at2"/>
<dbReference type="PANTHER" id="PTHR11106">
    <property type="entry name" value="GANGLIOSIDE INDUCED DIFFERENTIATION ASSOCIATED PROTEIN 2-RELATED"/>
    <property type="match status" value="1"/>
</dbReference>
<dbReference type="Pfam" id="PF01661">
    <property type="entry name" value="Macro"/>
    <property type="match status" value="1"/>
</dbReference>
<proteinExistence type="predicted"/>
<evidence type="ECO:0000259" key="1">
    <source>
        <dbReference type="PROSITE" id="PS51154"/>
    </source>
</evidence>
<feature type="domain" description="Macro" evidence="1">
    <location>
        <begin position="78"/>
        <end position="264"/>
    </location>
</feature>
<dbReference type="PROSITE" id="PS51154">
    <property type="entry name" value="MACRO"/>
    <property type="match status" value="1"/>
</dbReference>
<gene>
    <name evidence="2" type="ORF">HMPREF9473_02189</name>
</gene>
<dbReference type="SMART" id="SM00506">
    <property type="entry name" value="A1pp"/>
    <property type="match status" value="1"/>
</dbReference>
<dbReference type="SUPFAM" id="SSF52949">
    <property type="entry name" value="Macro domain-like"/>
    <property type="match status" value="1"/>
</dbReference>
<keyword evidence="3" id="KW-1185">Reference proteome</keyword>
<evidence type="ECO:0000313" key="3">
    <source>
        <dbReference type="Proteomes" id="UP000005384"/>
    </source>
</evidence>
<dbReference type="Gene3D" id="3.40.220.10">
    <property type="entry name" value="Leucine Aminopeptidase, subunit E, domain 1"/>
    <property type="match status" value="1"/>
</dbReference>